<name>A0A0A9EQ21_ARUDO</name>
<reference evidence="1" key="1">
    <citation type="submission" date="2014-09" db="EMBL/GenBank/DDBJ databases">
        <authorList>
            <person name="Magalhaes I.L.F."/>
            <person name="Oliveira U."/>
            <person name="Santos F.R."/>
            <person name="Vidigal T.H.D.A."/>
            <person name="Brescovit A.D."/>
            <person name="Santos A.J."/>
        </authorList>
    </citation>
    <scope>NUCLEOTIDE SEQUENCE</scope>
    <source>
        <tissue evidence="1">Shoot tissue taken approximately 20 cm above the soil surface</tissue>
    </source>
</reference>
<proteinExistence type="predicted"/>
<accession>A0A0A9EQ21</accession>
<organism evidence="1">
    <name type="scientific">Arundo donax</name>
    <name type="common">Giant reed</name>
    <name type="synonym">Donax arundinaceus</name>
    <dbReference type="NCBI Taxonomy" id="35708"/>
    <lineage>
        <taxon>Eukaryota</taxon>
        <taxon>Viridiplantae</taxon>
        <taxon>Streptophyta</taxon>
        <taxon>Embryophyta</taxon>
        <taxon>Tracheophyta</taxon>
        <taxon>Spermatophyta</taxon>
        <taxon>Magnoliopsida</taxon>
        <taxon>Liliopsida</taxon>
        <taxon>Poales</taxon>
        <taxon>Poaceae</taxon>
        <taxon>PACMAD clade</taxon>
        <taxon>Arundinoideae</taxon>
        <taxon>Arundineae</taxon>
        <taxon>Arundo</taxon>
    </lineage>
</organism>
<evidence type="ECO:0000313" key="1">
    <source>
        <dbReference type="EMBL" id="JAE02192.1"/>
    </source>
</evidence>
<sequence>MVPNHERVCFRVPQQRFPHTRVLGKRRFFRVCVSPAAR</sequence>
<dbReference type="AlphaFoldDB" id="A0A0A9EQ21"/>
<dbReference type="EMBL" id="GBRH01195704">
    <property type="protein sequence ID" value="JAE02192.1"/>
    <property type="molecule type" value="Transcribed_RNA"/>
</dbReference>
<protein>
    <submittedName>
        <fullName evidence="1">Uncharacterized protein</fullName>
    </submittedName>
</protein>
<reference evidence="1" key="2">
    <citation type="journal article" date="2015" name="Data Brief">
        <title>Shoot transcriptome of the giant reed, Arundo donax.</title>
        <authorList>
            <person name="Barrero R.A."/>
            <person name="Guerrero F.D."/>
            <person name="Moolhuijzen P."/>
            <person name="Goolsby J.A."/>
            <person name="Tidwell J."/>
            <person name="Bellgard S.E."/>
            <person name="Bellgard M.I."/>
        </authorList>
    </citation>
    <scope>NUCLEOTIDE SEQUENCE</scope>
    <source>
        <tissue evidence="1">Shoot tissue taken approximately 20 cm above the soil surface</tissue>
    </source>
</reference>